<dbReference type="Proteomes" id="UP000324209">
    <property type="component" value="Chromosome"/>
</dbReference>
<protein>
    <submittedName>
        <fullName evidence="1">ATP-binding protein</fullName>
    </submittedName>
</protein>
<dbReference type="AlphaFoldDB" id="A0A5C1QNL8"/>
<dbReference type="OrthoDB" id="355331at2"/>
<keyword evidence="2" id="KW-1185">Reference proteome</keyword>
<dbReference type="EMBL" id="CP036150">
    <property type="protein sequence ID" value="QEN09127.1"/>
    <property type="molecule type" value="Genomic_DNA"/>
</dbReference>
<evidence type="ECO:0000313" key="2">
    <source>
        <dbReference type="Proteomes" id="UP000324209"/>
    </source>
</evidence>
<proteinExistence type="predicted"/>
<accession>A0A5C1QNL8</accession>
<dbReference type="GO" id="GO:0005524">
    <property type="term" value="F:ATP binding"/>
    <property type="evidence" value="ECO:0007669"/>
    <property type="project" value="UniProtKB-KW"/>
</dbReference>
<keyword evidence="1" id="KW-0067">ATP-binding</keyword>
<sequence>MKKKYNLIAKDLPRDKIVKKISSNTDMSRNLVEYAISESKTLTVKTVSYLSRERDYIDRVLKQYLDEIEKPFLVNQVAYCLHELAGNANRANAKRVYFKEQGLDIHCPGDYTTGISTFRQDTFSQIERFHTKQKAAGLYIKIDFQLKDETLRIRVRNNTPLTEEEKTRIHKKFETMKNYSSIPEAYEALEDYSEGAGLGLVMILQLLNNLGFGDDALNVDTNGKETIATLFLKAGNELYKD</sequence>
<dbReference type="RefSeq" id="WP_149487203.1">
    <property type="nucleotide sequence ID" value="NZ_CP036150.1"/>
</dbReference>
<dbReference type="SUPFAM" id="SSF55874">
    <property type="entry name" value="ATPase domain of HSP90 chaperone/DNA topoisomerase II/histidine kinase"/>
    <property type="match status" value="1"/>
</dbReference>
<dbReference type="InterPro" id="IPR036890">
    <property type="entry name" value="HATPase_C_sf"/>
</dbReference>
<evidence type="ECO:0000313" key="1">
    <source>
        <dbReference type="EMBL" id="QEN09127.1"/>
    </source>
</evidence>
<reference evidence="1 2" key="1">
    <citation type="submission" date="2019-02" db="EMBL/GenBank/DDBJ databases">
        <title>Complete Genome Sequence and Methylome Analysis of free living Spirochaetas.</title>
        <authorList>
            <person name="Fomenkov A."/>
            <person name="Dubinina G."/>
            <person name="Leshcheva N."/>
            <person name="Mikheeva N."/>
            <person name="Grabovich M."/>
            <person name="Vincze T."/>
            <person name="Roberts R.J."/>
        </authorList>
    </citation>
    <scope>NUCLEOTIDE SEQUENCE [LARGE SCALE GENOMIC DNA]</scope>
    <source>
        <strain evidence="1 2">K2</strain>
    </source>
</reference>
<organism evidence="1 2">
    <name type="scientific">Oceanispirochaeta crateris</name>
    <dbReference type="NCBI Taxonomy" id="2518645"/>
    <lineage>
        <taxon>Bacteria</taxon>
        <taxon>Pseudomonadati</taxon>
        <taxon>Spirochaetota</taxon>
        <taxon>Spirochaetia</taxon>
        <taxon>Spirochaetales</taxon>
        <taxon>Spirochaetaceae</taxon>
        <taxon>Oceanispirochaeta</taxon>
    </lineage>
</organism>
<keyword evidence="1" id="KW-0547">Nucleotide-binding</keyword>
<dbReference type="KEGG" id="ock:EXM22_14480"/>
<dbReference type="Gene3D" id="3.30.565.10">
    <property type="entry name" value="Histidine kinase-like ATPase, C-terminal domain"/>
    <property type="match status" value="1"/>
</dbReference>
<name>A0A5C1QNL8_9SPIO</name>
<gene>
    <name evidence="1" type="ORF">EXM22_14480</name>
</gene>